<name>A0A8S5QXE5_9CAUD</name>
<sequence>MGKIKGFILNRKQYDKIRKMDHCQMTMWAESVYKSGYKDGKEVAEADSLTIDQVRECLLTLKGFGEKRVSAICDELQRKMSHTSD</sequence>
<organism evidence="1">
    <name type="scientific">Myoviridae sp. ctyWv1</name>
    <dbReference type="NCBI Taxonomy" id="2826718"/>
    <lineage>
        <taxon>Viruses</taxon>
        <taxon>Duplodnaviria</taxon>
        <taxon>Heunggongvirae</taxon>
        <taxon>Uroviricota</taxon>
        <taxon>Caudoviricetes</taxon>
    </lineage>
</organism>
<evidence type="ECO:0000313" key="1">
    <source>
        <dbReference type="EMBL" id="DAE23539.1"/>
    </source>
</evidence>
<reference evidence="1" key="1">
    <citation type="journal article" date="2021" name="Proc. Natl. Acad. Sci. U.S.A.">
        <title>A Catalog of Tens of Thousands of Viruses from Human Metagenomes Reveals Hidden Associations with Chronic Diseases.</title>
        <authorList>
            <person name="Tisza M.J."/>
            <person name="Buck C.B."/>
        </authorList>
    </citation>
    <scope>NUCLEOTIDE SEQUENCE</scope>
    <source>
        <strain evidence="1">CtyWv1</strain>
    </source>
</reference>
<dbReference type="EMBL" id="BK015755">
    <property type="protein sequence ID" value="DAE23539.1"/>
    <property type="molecule type" value="Genomic_DNA"/>
</dbReference>
<accession>A0A8S5QXE5</accession>
<protein>
    <submittedName>
        <fullName evidence="1">Uncharacterized protein</fullName>
    </submittedName>
</protein>
<proteinExistence type="predicted"/>